<feature type="transmembrane region" description="Helical" evidence="2">
    <location>
        <begin position="29"/>
        <end position="48"/>
    </location>
</feature>
<sequence length="539" mass="58249">MTTSKQGEPGRRLHPISMVYFIARSGKELAGMLPLIPVAILLVNRLFGEAVDRALLTAAVIAAAAVAIVSFAWLRWRQFRYRVEPGVLYIEQGLWVRRKTWIAKDRVQSIHASVSLYDRFFGLVRLEVETAGGDGKPEAALSSITAEEAARVQEALGFARGSARSSARDLAQGLTQNPAQDSARGSARSAAHQPDASIASAAPAEPSGHPVDADAANAGQPETASPSGPPMFKLPLGRSLALSMSTAKFALLWLTIGGTALKAWDEWLKKTALWEAVLDRLGWPGAIVLLLAGSCLLAAAAVFLLDGGFRLESQDGTLTIERGLLEKKRTVIAARRVQAVRVTENPLHRPFGLASVRIVVAGGSDEDKKTVDLFPLVRFAELPALLDAYLPDYRLPETWNPVGRGARAVYVTVPLLLCLIAAAAAIVWIPSAWSWFALLLPAAAWLNGTMELRQAAWSREERQLAIRFGGVSRQRVLIAKSRVQWQRISQNPLQEGKALATFKVALASGKSGAVFALRHAPAAEIRSLSDWLAEPAGRR</sequence>
<feature type="domain" description="YdbS-like PH" evidence="3">
    <location>
        <begin position="313"/>
        <end position="376"/>
    </location>
</feature>
<dbReference type="PANTHER" id="PTHR34473">
    <property type="entry name" value="UPF0699 TRANSMEMBRANE PROTEIN YDBS"/>
    <property type="match status" value="1"/>
</dbReference>
<comment type="caution">
    <text evidence="4">The sequence shown here is derived from an EMBL/GenBank/DDBJ whole genome shotgun (WGS) entry which is preliminary data.</text>
</comment>
<dbReference type="PANTHER" id="PTHR34473:SF2">
    <property type="entry name" value="UPF0699 TRANSMEMBRANE PROTEIN YDBT"/>
    <property type="match status" value="1"/>
</dbReference>
<dbReference type="InterPro" id="IPR014529">
    <property type="entry name" value="UCP026631"/>
</dbReference>
<organism evidence="4 5">
    <name type="scientific">Cohnella xylanilytica</name>
    <dbReference type="NCBI Taxonomy" id="557555"/>
    <lineage>
        <taxon>Bacteria</taxon>
        <taxon>Bacillati</taxon>
        <taxon>Bacillota</taxon>
        <taxon>Bacilli</taxon>
        <taxon>Bacillales</taxon>
        <taxon>Paenibacillaceae</taxon>
        <taxon>Cohnella</taxon>
    </lineage>
</organism>
<feature type="transmembrane region" description="Helical" evidence="2">
    <location>
        <begin position="240"/>
        <end position="261"/>
    </location>
</feature>
<feature type="transmembrane region" description="Helical" evidence="2">
    <location>
        <begin position="281"/>
        <end position="305"/>
    </location>
</feature>
<evidence type="ECO:0000256" key="1">
    <source>
        <dbReference type="SAM" id="MobiDB-lite"/>
    </source>
</evidence>
<feature type="region of interest" description="Disordered" evidence="1">
    <location>
        <begin position="167"/>
        <end position="230"/>
    </location>
</feature>
<evidence type="ECO:0000256" key="2">
    <source>
        <dbReference type="SAM" id="Phobius"/>
    </source>
</evidence>
<reference evidence="4 5" key="1">
    <citation type="submission" date="2020-08" db="EMBL/GenBank/DDBJ databases">
        <title>Cohnella phylogeny.</title>
        <authorList>
            <person name="Dunlap C."/>
        </authorList>
    </citation>
    <scope>NUCLEOTIDE SEQUENCE [LARGE SCALE GENOMIC DNA]</scope>
    <source>
        <strain evidence="4 5">DSM 25239</strain>
    </source>
</reference>
<gene>
    <name evidence="4" type="ORF">H7B90_19520</name>
</gene>
<feature type="compositionally biased region" description="Low complexity" evidence="1">
    <location>
        <begin position="194"/>
        <end position="207"/>
    </location>
</feature>
<evidence type="ECO:0000313" key="4">
    <source>
        <dbReference type="EMBL" id="MBB6693587.1"/>
    </source>
</evidence>
<dbReference type="Proteomes" id="UP000553776">
    <property type="component" value="Unassembled WGS sequence"/>
</dbReference>
<dbReference type="EMBL" id="JACJVR010000075">
    <property type="protein sequence ID" value="MBB6693587.1"/>
    <property type="molecule type" value="Genomic_DNA"/>
</dbReference>
<evidence type="ECO:0000313" key="5">
    <source>
        <dbReference type="Proteomes" id="UP000553776"/>
    </source>
</evidence>
<proteinExistence type="predicted"/>
<dbReference type="PIRSF" id="PIRSF026631">
    <property type="entry name" value="UCP026631"/>
    <property type="match status" value="1"/>
</dbReference>
<feature type="domain" description="YdbS-like PH" evidence="3">
    <location>
        <begin position="76"/>
        <end position="155"/>
    </location>
</feature>
<evidence type="ECO:0000259" key="3">
    <source>
        <dbReference type="Pfam" id="PF03703"/>
    </source>
</evidence>
<protein>
    <submittedName>
        <fullName evidence="4">PH domain-containing protein</fullName>
    </submittedName>
</protein>
<dbReference type="AlphaFoldDB" id="A0A841TYF5"/>
<keyword evidence="2" id="KW-0812">Transmembrane</keyword>
<accession>A0A841TYF5</accession>
<name>A0A841TYF5_9BACL</name>
<keyword evidence="2" id="KW-1133">Transmembrane helix</keyword>
<dbReference type="Pfam" id="PF03703">
    <property type="entry name" value="bPH_2"/>
    <property type="match status" value="3"/>
</dbReference>
<dbReference type="RefSeq" id="WP_185137568.1">
    <property type="nucleotide sequence ID" value="NZ_JACJVR010000075.1"/>
</dbReference>
<feature type="domain" description="YdbS-like PH" evidence="3">
    <location>
        <begin position="453"/>
        <end position="524"/>
    </location>
</feature>
<keyword evidence="2" id="KW-0472">Membrane</keyword>
<feature type="transmembrane region" description="Helical" evidence="2">
    <location>
        <begin position="54"/>
        <end position="74"/>
    </location>
</feature>
<feature type="transmembrane region" description="Helical" evidence="2">
    <location>
        <begin position="408"/>
        <end position="429"/>
    </location>
</feature>
<dbReference type="InterPro" id="IPR005182">
    <property type="entry name" value="YdbS-like_PH"/>
</dbReference>
<keyword evidence="5" id="KW-1185">Reference proteome</keyword>